<dbReference type="PANTHER" id="PTHR43127">
    <property type="entry name" value="DEVELOPMENTALLY-REGULATED GTP-BINDING PROTEIN 2"/>
    <property type="match status" value="1"/>
</dbReference>
<dbReference type="InterPro" id="IPR027417">
    <property type="entry name" value="P-loop_NTPase"/>
</dbReference>
<evidence type="ECO:0000259" key="3">
    <source>
        <dbReference type="PROSITE" id="PS51880"/>
    </source>
</evidence>
<keyword evidence="4" id="KW-1185">Reference proteome</keyword>
<dbReference type="FunFam" id="3.10.20.30:FF:000003">
    <property type="entry name" value="Developmentally-regulated GTP-binding protein 1"/>
    <property type="match status" value="1"/>
</dbReference>
<dbReference type="InterPro" id="IPR031662">
    <property type="entry name" value="GTP-binding_2"/>
</dbReference>
<accession>A0A915HPJ3</accession>
<keyword evidence="1" id="KW-0547">Nucleotide-binding</keyword>
<dbReference type="SUPFAM" id="SSF52540">
    <property type="entry name" value="P-loop containing nucleoside triphosphate hydrolases"/>
    <property type="match status" value="1"/>
</dbReference>
<keyword evidence="2" id="KW-0342">GTP-binding</keyword>
<dbReference type="InterPro" id="IPR004095">
    <property type="entry name" value="TGS"/>
</dbReference>
<dbReference type="Pfam" id="PF02824">
    <property type="entry name" value="TGS"/>
    <property type="match status" value="1"/>
</dbReference>
<dbReference type="WBParaSite" id="nRc.2.0.1.t03385-RA">
    <property type="protein sequence ID" value="nRc.2.0.1.t03385-RA"/>
    <property type="gene ID" value="nRc.2.0.1.g03385"/>
</dbReference>
<name>A0A915HPJ3_ROMCU</name>
<protein>
    <submittedName>
        <fullName evidence="5">TGS domain-containing protein</fullName>
    </submittedName>
</protein>
<dbReference type="InterPro" id="IPR012675">
    <property type="entry name" value="Beta-grasp_dom_sf"/>
</dbReference>
<dbReference type="Gene3D" id="3.10.20.30">
    <property type="match status" value="1"/>
</dbReference>
<evidence type="ECO:0000313" key="5">
    <source>
        <dbReference type="WBParaSite" id="nRc.2.0.1.t03385-RA"/>
    </source>
</evidence>
<evidence type="ECO:0000313" key="4">
    <source>
        <dbReference type="Proteomes" id="UP000887565"/>
    </source>
</evidence>
<dbReference type="Proteomes" id="UP000887565">
    <property type="component" value="Unplaced"/>
</dbReference>
<dbReference type="SUPFAM" id="SSF81271">
    <property type="entry name" value="TGS-like"/>
    <property type="match status" value="1"/>
</dbReference>
<dbReference type="Pfam" id="PF16897">
    <property type="entry name" value="MMR_HSR1_Xtn"/>
    <property type="match status" value="1"/>
</dbReference>
<evidence type="ECO:0000256" key="1">
    <source>
        <dbReference type="ARBA" id="ARBA00022741"/>
    </source>
</evidence>
<feature type="domain" description="TGS" evidence="3">
    <location>
        <begin position="50"/>
        <end position="128"/>
    </location>
</feature>
<dbReference type="AlphaFoldDB" id="A0A915HPJ3"/>
<dbReference type="InterPro" id="IPR045001">
    <property type="entry name" value="DRG"/>
</dbReference>
<sequence>MPCLYVYNKIDQICMEEVDRLARLEHSVVISCNLNLNLDYLLERLWSTLNLIRIYTKKPGQPPDLEPENALILRQGQSTVENACQLVHKSLVQQFKYAIVWGQSPKFSPQRVGVNHCLADEDVIQIMKK</sequence>
<evidence type="ECO:0000256" key="2">
    <source>
        <dbReference type="ARBA" id="ARBA00023134"/>
    </source>
</evidence>
<dbReference type="GO" id="GO:0003924">
    <property type="term" value="F:GTPase activity"/>
    <property type="evidence" value="ECO:0007669"/>
    <property type="project" value="InterPro"/>
</dbReference>
<dbReference type="PROSITE" id="PS51880">
    <property type="entry name" value="TGS"/>
    <property type="match status" value="1"/>
</dbReference>
<organism evidence="4 5">
    <name type="scientific">Romanomermis culicivorax</name>
    <name type="common">Nematode worm</name>
    <dbReference type="NCBI Taxonomy" id="13658"/>
    <lineage>
        <taxon>Eukaryota</taxon>
        <taxon>Metazoa</taxon>
        <taxon>Ecdysozoa</taxon>
        <taxon>Nematoda</taxon>
        <taxon>Enoplea</taxon>
        <taxon>Dorylaimia</taxon>
        <taxon>Mermithida</taxon>
        <taxon>Mermithoidea</taxon>
        <taxon>Mermithidae</taxon>
        <taxon>Romanomermis</taxon>
    </lineage>
</organism>
<dbReference type="InterPro" id="IPR012676">
    <property type="entry name" value="TGS-like"/>
</dbReference>
<dbReference type="GO" id="GO:0005525">
    <property type="term" value="F:GTP binding"/>
    <property type="evidence" value="ECO:0007669"/>
    <property type="project" value="UniProtKB-KW"/>
</dbReference>
<proteinExistence type="predicted"/>
<reference evidence="5" key="1">
    <citation type="submission" date="2022-11" db="UniProtKB">
        <authorList>
            <consortium name="WormBaseParasite"/>
        </authorList>
    </citation>
    <scope>IDENTIFICATION</scope>
</reference>
<dbReference type="OMA" id="FLLETIW"/>